<comment type="similarity">
    <text evidence="2">Belongs to the peptidase S1 family. CLIP subfamily.</text>
</comment>
<dbReference type="OrthoDB" id="10059102at2759"/>
<evidence type="ECO:0000313" key="6">
    <source>
        <dbReference type="Proteomes" id="UP000494165"/>
    </source>
</evidence>
<dbReference type="Proteomes" id="UP000494165">
    <property type="component" value="Unassembled WGS sequence"/>
</dbReference>
<dbReference type="Gene3D" id="2.40.10.10">
    <property type="entry name" value="Trypsin-like serine proteases"/>
    <property type="match status" value="1"/>
</dbReference>
<dbReference type="SUPFAM" id="SSF50494">
    <property type="entry name" value="Trypsin-like serine proteases"/>
    <property type="match status" value="1"/>
</dbReference>
<dbReference type="PANTHER" id="PTHR24256">
    <property type="entry name" value="TRYPTASE-RELATED"/>
    <property type="match status" value="1"/>
</dbReference>
<dbReference type="GO" id="GO:0006508">
    <property type="term" value="P:proteolysis"/>
    <property type="evidence" value="ECO:0007669"/>
    <property type="project" value="InterPro"/>
</dbReference>
<keyword evidence="1" id="KW-1015">Disulfide bond</keyword>
<dbReference type="InterPro" id="IPR043504">
    <property type="entry name" value="Peptidase_S1_PA_chymotrypsin"/>
</dbReference>
<evidence type="ECO:0000256" key="2">
    <source>
        <dbReference type="ARBA" id="ARBA00024195"/>
    </source>
</evidence>
<dbReference type="EMBL" id="CADEPI010000236">
    <property type="protein sequence ID" value="CAB3381519.1"/>
    <property type="molecule type" value="Genomic_DNA"/>
</dbReference>
<evidence type="ECO:0000259" key="4">
    <source>
        <dbReference type="PROSITE" id="PS50240"/>
    </source>
</evidence>
<organism evidence="5 6">
    <name type="scientific">Cloeon dipterum</name>
    <dbReference type="NCBI Taxonomy" id="197152"/>
    <lineage>
        <taxon>Eukaryota</taxon>
        <taxon>Metazoa</taxon>
        <taxon>Ecdysozoa</taxon>
        <taxon>Arthropoda</taxon>
        <taxon>Hexapoda</taxon>
        <taxon>Insecta</taxon>
        <taxon>Pterygota</taxon>
        <taxon>Palaeoptera</taxon>
        <taxon>Ephemeroptera</taxon>
        <taxon>Pisciforma</taxon>
        <taxon>Baetidae</taxon>
        <taxon>Cloeon</taxon>
    </lineage>
</organism>
<proteinExistence type="inferred from homology"/>
<dbReference type="InterPro" id="IPR009003">
    <property type="entry name" value="Peptidase_S1_PA"/>
</dbReference>
<feature type="chain" id="PRO_5035935736" description="Peptidase S1 domain-containing protein" evidence="3">
    <location>
        <begin position="20"/>
        <end position="251"/>
    </location>
</feature>
<dbReference type="SMART" id="SM00020">
    <property type="entry name" value="Tryp_SPc"/>
    <property type="match status" value="1"/>
</dbReference>
<gene>
    <name evidence="5" type="ORF">CLODIP_2_CD02533</name>
</gene>
<feature type="signal peptide" evidence="3">
    <location>
        <begin position="1"/>
        <end position="19"/>
    </location>
</feature>
<dbReference type="InterPro" id="IPR051487">
    <property type="entry name" value="Ser/Thr_Proteases_Immune/Dev"/>
</dbReference>
<evidence type="ECO:0000313" key="5">
    <source>
        <dbReference type="EMBL" id="CAB3381519.1"/>
    </source>
</evidence>
<sequence>MKTACLVLLLSASILWNHAKGIAFVAYGREAYVGEFPWQVSIREPYPSVHECGGVIISENWVLTTATCMKSITYARIATSTIDISNPGIIYKSDIVEFHPDFDQFAHSNDIALVKTKFKMNLSQFASPISLPDEPPALNQTGEIAGWGLEHFDGTSFSSKLRTTGLTIMDREECRSVFAQENVQLGEDQFCARSYTGGAACRGDEGGSFGRRNPNVLLGLISTNFCSLDNFPTAFVDIQVHCEWIRSVTGI</sequence>
<dbReference type="Pfam" id="PF00089">
    <property type="entry name" value="Trypsin"/>
    <property type="match status" value="1"/>
</dbReference>
<dbReference type="PROSITE" id="PS50240">
    <property type="entry name" value="TRYPSIN_DOM"/>
    <property type="match status" value="1"/>
</dbReference>
<dbReference type="AlphaFoldDB" id="A0A8S1DTN6"/>
<dbReference type="FunFam" id="2.40.10.10:FF:000068">
    <property type="entry name" value="transmembrane protease serine 2"/>
    <property type="match status" value="1"/>
</dbReference>
<comment type="caution">
    <text evidence="5">The sequence shown here is derived from an EMBL/GenBank/DDBJ whole genome shotgun (WGS) entry which is preliminary data.</text>
</comment>
<dbReference type="CDD" id="cd00190">
    <property type="entry name" value="Tryp_SPc"/>
    <property type="match status" value="1"/>
</dbReference>
<dbReference type="InterPro" id="IPR001314">
    <property type="entry name" value="Peptidase_S1A"/>
</dbReference>
<keyword evidence="6" id="KW-1185">Reference proteome</keyword>
<evidence type="ECO:0000256" key="3">
    <source>
        <dbReference type="SAM" id="SignalP"/>
    </source>
</evidence>
<evidence type="ECO:0000256" key="1">
    <source>
        <dbReference type="ARBA" id="ARBA00023157"/>
    </source>
</evidence>
<protein>
    <recommendedName>
        <fullName evidence="4">Peptidase S1 domain-containing protein</fullName>
    </recommendedName>
</protein>
<accession>A0A8S1DTN6</accession>
<dbReference type="InterPro" id="IPR001254">
    <property type="entry name" value="Trypsin_dom"/>
</dbReference>
<dbReference type="GO" id="GO:0004252">
    <property type="term" value="F:serine-type endopeptidase activity"/>
    <property type="evidence" value="ECO:0007669"/>
    <property type="project" value="InterPro"/>
</dbReference>
<reference evidence="5 6" key="1">
    <citation type="submission" date="2020-04" db="EMBL/GenBank/DDBJ databases">
        <authorList>
            <person name="Alioto T."/>
            <person name="Alioto T."/>
            <person name="Gomez Garrido J."/>
        </authorList>
    </citation>
    <scope>NUCLEOTIDE SEQUENCE [LARGE SCALE GENOMIC DNA]</scope>
</reference>
<keyword evidence="3" id="KW-0732">Signal</keyword>
<name>A0A8S1DTN6_9INSE</name>
<feature type="domain" description="Peptidase S1" evidence="4">
    <location>
        <begin position="25"/>
        <end position="250"/>
    </location>
</feature>
<dbReference type="PRINTS" id="PR00722">
    <property type="entry name" value="CHYMOTRYPSIN"/>
</dbReference>